<dbReference type="InterPro" id="IPR049712">
    <property type="entry name" value="Poly_export"/>
</dbReference>
<dbReference type="Pfam" id="PF22461">
    <property type="entry name" value="SLBB_2"/>
    <property type="match status" value="2"/>
</dbReference>
<evidence type="ECO:0000256" key="9">
    <source>
        <dbReference type="ARBA" id="ARBA00023065"/>
    </source>
</evidence>
<evidence type="ECO:0000313" key="17">
    <source>
        <dbReference type="EMBL" id="MBK1633364.1"/>
    </source>
</evidence>
<evidence type="ECO:0000256" key="6">
    <source>
        <dbReference type="ARBA" id="ARBA00022692"/>
    </source>
</evidence>
<evidence type="ECO:0000256" key="3">
    <source>
        <dbReference type="ARBA" id="ARBA00022448"/>
    </source>
</evidence>
<protein>
    <recommendedName>
        <fullName evidence="19">Sugar transporter</fullName>
    </recommendedName>
</protein>
<keyword evidence="18" id="KW-1185">Reference proteome</keyword>
<keyword evidence="4" id="KW-1134">Transmembrane beta strand</keyword>
<dbReference type="Gene3D" id="3.10.560.10">
    <property type="entry name" value="Outer membrane lipoprotein wza domain like"/>
    <property type="match status" value="2"/>
</dbReference>
<comment type="subcellular location">
    <subcellularLocation>
        <location evidence="1">Cell outer membrane</location>
        <topology evidence="1">Multi-pass membrane protein</topology>
    </subcellularLocation>
</comment>
<dbReference type="PANTHER" id="PTHR33619">
    <property type="entry name" value="POLYSACCHARIDE EXPORT PROTEIN GFCE-RELATED"/>
    <property type="match status" value="1"/>
</dbReference>
<evidence type="ECO:0000256" key="4">
    <source>
        <dbReference type="ARBA" id="ARBA00022452"/>
    </source>
</evidence>
<reference evidence="17 18" key="1">
    <citation type="journal article" date="2020" name="Microorganisms">
        <title>Osmotic Adaptation and Compatible Solute Biosynthesis of Phototrophic Bacteria as Revealed from Genome Analyses.</title>
        <authorList>
            <person name="Imhoff J.F."/>
            <person name="Rahn T."/>
            <person name="Kunzel S."/>
            <person name="Keller A."/>
            <person name="Neulinger S.C."/>
        </authorList>
    </citation>
    <scope>NUCLEOTIDE SEQUENCE [LARGE SCALE GENOMIC DNA]</scope>
    <source>
        <strain evidence="17 18">DSM 6210</strain>
    </source>
</reference>
<keyword evidence="12" id="KW-0564">Palmitate</keyword>
<dbReference type="InterPro" id="IPR054765">
    <property type="entry name" value="SLBB_dom"/>
</dbReference>
<evidence type="ECO:0000256" key="13">
    <source>
        <dbReference type="ARBA" id="ARBA00023237"/>
    </source>
</evidence>
<evidence type="ECO:0000256" key="12">
    <source>
        <dbReference type="ARBA" id="ARBA00023139"/>
    </source>
</evidence>
<evidence type="ECO:0000256" key="2">
    <source>
        <dbReference type="ARBA" id="ARBA00009450"/>
    </source>
</evidence>
<gene>
    <name evidence="17" type="ORF">CKO31_21935</name>
</gene>
<proteinExistence type="inferred from homology"/>
<keyword evidence="7" id="KW-0732">Signal</keyword>
<accession>A0ABS1CN39</accession>
<dbReference type="InterPro" id="IPR003715">
    <property type="entry name" value="Poly_export_N"/>
</dbReference>
<evidence type="ECO:0000256" key="8">
    <source>
        <dbReference type="ARBA" id="ARBA00023047"/>
    </source>
</evidence>
<evidence type="ECO:0000256" key="10">
    <source>
        <dbReference type="ARBA" id="ARBA00023114"/>
    </source>
</evidence>
<evidence type="ECO:0000256" key="7">
    <source>
        <dbReference type="ARBA" id="ARBA00022729"/>
    </source>
</evidence>
<keyword evidence="14" id="KW-0449">Lipoprotein</keyword>
<keyword evidence="13" id="KW-0998">Cell outer membrane</keyword>
<sequence length="323" mass="35277">MVRPEAFKTPPQQVTRRLTTEEKLSQLRQLVAETRLQPTLGKGDVLSISVYDEPDLGVSGIPIRPDGRISFPLIGDVQAAGRSVEALTATVTERLSRFVIEPRVSVIVTELNSLNYTINGEVTKPGVYPLVTDVSLTQAIARAGGFKKGQFRSSSVEVADLSTAFIAREGRVLPVDFTRLFRQGDLRFDIALQDGDYINIPSGLSKEVYIVGEVNKPAQFAFREAMPMSRSLALAEGFTREADLSRVHIVRGSLSNPQLIVVDFKDVLQGRAQDVPLEPNDIVYVPPTYLAQWSQMLNQIVPTITAIQTGIILGNSVGGSDGN</sequence>
<feature type="domain" description="SLBB" evidence="16">
    <location>
        <begin position="206"/>
        <end position="285"/>
    </location>
</feature>
<evidence type="ECO:0000256" key="1">
    <source>
        <dbReference type="ARBA" id="ARBA00004571"/>
    </source>
</evidence>
<evidence type="ECO:0000256" key="14">
    <source>
        <dbReference type="ARBA" id="ARBA00023288"/>
    </source>
</evidence>
<dbReference type="Pfam" id="PF02563">
    <property type="entry name" value="Poly_export"/>
    <property type="match status" value="1"/>
</dbReference>
<keyword evidence="8" id="KW-0625">Polysaccharide transport</keyword>
<keyword evidence="9" id="KW-0406">Ion transport</keyword>
<evidence type="ECO:0000313" key="18">
    <source>
        <dbReference type="Proteomes" id="UP000748752"/>
    </source>
</evidence>
<feature type="domain" description="SLBB" evidence="16">
    <location>
        <begin position="116"/>
        <end position="200"/>
    </location>
</feature>
<dbReference type="PANTHER" id="PTHR33619:SF3">
    <property type="entry name" value="POLYSACCHARIDE EXPORT PROTEIN GFCE-RELATED"/>
    <property type="match status" value="1"/>
</dbReference>
<keyword evidence="10" id="KW-0626">Porin</keyword>
<organism evidence="17 18">
    <name type="scientific">Thiohalocapsa halophila</name>
    <dbReference type="NCBI Taxonomy" id="69359"/>
    <lineage>
        <taxon>Bacteria</taxon>
        <taxon>Pseudomonadati</taxon>
        <taxon>Pseudomonadota</taxon>
        <taxon>Gammaproteobacteria</taxon>
        <taxon>Chromatiales</taxon>
        <taxon>Chromatiaceae</taxon>
        <taxon>Thiohalocapsa</taxon>
    </lineage>
</organism>
<feature type="domain" description="Polysaccharide export protein N-terminal" evidence="15">
    <location>
        <begin position="38"/>
        <end position="109"/>
    </location>
</feature>
<dbReference type="RefSeq" id="WP_200241747.1">
    <property type="nucleotide sequence ID" value="NZ_NRRV01000081.1"/>
</dbReference>
<keyword evidence="11" id="KW-0472">Membrane</keyword>
<evidence type="ECO:0000259" key="16">
    <source>
        <dbReference type="Pfam" id="PF22461"/>
    </source>
</evidence>
<evidence type="ECO:0000259" key="15">
    <source>
        <dbReference type="Pfam" id="PF02563"/>
    </source>
</evidence>
<dbReference type="EMBL" id="NRRV01000081">
    <property type="protein sequence ID" value="MBK1633364.1"/>
    <property type="molecule type" value="Genomic_DNA"/>
</dbReference>
<keyword evidence="6" id="KW-0812">Transmembrane</keyword>
<keyword evidence="5" id="KW-0762">Sugar transport</keyword>
<evidence type="ECO:0000256" key="5">
    <source>
        <dbReference type="ARBA" id="ARBA00022597"/>
    </source>
</evidence>
<comment type="similarity">
    <text evidence="2">Belongs to the BexD/CtrA/VexA family.</text>
</comment>
<name>A0ABS1CN39_9GAMM</name>
<evidence type="ECO:0000256" key="11">
    <source>
        <dbReference type="ARBA" id="ARBA00023136"/>
    </source>
</evidence>
<dbReference type="Gene3D" id="3.30.1950.10">
    <property type="entry name" value="wza like domain"/>
    <property type="match status" value="1"/>
</dbReference>
<dbReference type="Proteomes" id="UP000748752">
    <property type="component" value="Unassembled WGS sequence"/>
</dbReference>
<evidence type="ECO:0008006" key="19">
    <source>
        <dbReference type="Google" id="ProtNLM"/>
    </source>
</evidence>
<comment type="caution">
    <text evidence="17">The sequence shown here is derived from an EMBL/GenBank/DDBJ whole genome shotgun (WGS) entry which is preliminary data.</text>
</comment>
<keyword evidence="3" id="KW-0813">Transport</keyword>